<feature type="transmembrane region" description="Helical" evidence="5">
    <location>
        <begin position="35"/>
        <end position="56"/>
    </location>
</feature>
<dbReference type="PANTHER" id="PTHR31652">
    <property type="entry name" value="LIMR FAMILY PROTEIN DDB_G0283707-RELATED"/>
    <property type="match status" value="1"/>
</dbReference>
<gene>
    <name evidence="6" type="ORF">PhCBS80983_g00648</name>
</gene>
<feature type="transmembrane region" description="Helical" evidence="5">
    <location>
        <begin position="82"/>
        <end position="103"/>
    </location>
</feature>
<feature type="transmembrane region" description="Helical" evidence="5">
    <location>
        <begin position="201"/>
        <end position="229"/>
    </location>
</feature>
<evidence type="ECO:0000256" key="2">
    <source>
        <dbReference type="ARBA" id="ARBA00022692"/>
    </source>
</evidence>
<evidence type="ECO:0000313" key="7">
    <source>
        <dbReference type="Proteomes" id="UP000318582"/>
    </source>
</evidence>
<dbReference type="Pfam" id="PF04791">
    <property type="entry name" value="LMBR1"/>
    <property type="match status" value="2"/>
</dbReference>
<reference evidence="6 7" key="1">
    <citation type="journal article" date="2019" name="Sci. Rep.">
        <title>Comparative genomics of chytrid fungi reveal insights into the obligate biotrophic and pathogenic lifestyle of Synchytrium endobioticum.</title>
        <authorList>
            <person name="van de Vossenberg B.T.L.H."/>
            <person name="Warris S."/>
            <person name="Nguyen H.D.T."/>
            <person name="van Gent-Pelzer M.P.E."/>
            <person name="Joly D.L."/>
            <person name="van de Geest H.C."/>
            <person name="Bonants P.J.M."/>
            <person name="Smith D.S."/>
            <person name="Levesque C.A."/>
            <person name="van der Lee T.A.J."/>
        </authorList>
    </citation>
    <scope>NUCLEOTIDE SEQUENCE [LARGE SCALE GENOMIC DNA]</scope>
    <source>
        <strain evidence="6 7">CBS 809.83</strain>
    </source>
</reference>
<feature type="transmembrane region" description="Helical" evidence="5">
    <location>
        <begin position="420"/>
        <end position="443"/>
    </location>
</feature>
<evidence type="ECO:0000313" key="6">
    <source>
        <dbReference type="EMBL" id="TPX62111.1"/>
    </source>
</evidence>
<comment type="subcellular location">
    <subcellularLocation>
        <location evidence="1">Membrane</location>
        <topology evidence="1">Multi-pass membrane protein</topology>
    </subcellularLocation>
</comment>
<comment type="caution">
    <text evidence="6">The sequence shown here is derived from an EMBL/GenBank/DDBJ whole genome shotgun (WGS) entry which is preliminary data.</text>
</comment>
<feature type="transmembrane region" description="Helical" evidence="5">
    <location>
        <begin position="471"/>
        <end position="489"/>
    </location>
</feature>
<evidence type="ECO:0000256" key="5">
    <source>
        <dbReference type="SAM" id="Phobius"/>
    </source>
</evidence>
<feature type="transmembrane region" description="Helical" evidence="5">
    <location>
        <begin position="324"/>
        <end position="352"/>
    </location>
</feature>
<organism evidence="6 7">
    <name type="scientific">Powellomyces hirtus</name>
    <dbReference type="NCBI Taxonomy" id="109895"/>
    <lineage>
        <taxon>Eukaryota</taxon>
        <taxon>Fungi</taxon>
        <taxon>Fungi incertae sedis</taxon>
        <taxon>Chytridiomycota</taxon>
        <taxon>Chytridiomycota incertae sedis</taxon>
        <taxon>Chytridiomycetes</taxon>
        <taxon>Spizellomycetales</taxon>
        <taxon>Powellomycetaceae</taxon>
        <taxon>Powellomyces</taxon>
    </lineage>
</organism>
<dbReference type="Proteomes" id="UP000318582">
    <property type="component" value="Unassembled WGS sequence"/>
</dbReference>
<accession>A0A507EE23</accession>
<name>A0A507EE23_9FUNG</name>
<dbReference type="EMBL" id="QEAQ01000004">
    <property type="protein sequence ID" value="TPX62111.1"/>
    <property type="molecule type" value="Genomic_DNA"/>
</dbReference>
<protein>
    <recommendedName>
        <fullName evidence="8">LMBR1-like membrane protein</fullName>
    </recommendedName>
</protein>
<evidence type="ECO:0008006" key="8">
    <source>
        <dbReference type="Google" id="ProtNLM"/>
    </source>
</evidence>
<keyword evidence="3 5" id="KW-1133">Transmembrane helix</keyword>
<keyword evidence="4 5" id="KW-0472">Membrane</keyword>
<keyword evidence="7" id="KW-1185">Reference proteome</keyword>
<dbReference type="STRING" id="109895.A0A507EE23"/>
<dbReference type="PANTHER" id="PTHR31652:SF0">
    <property type="entry name" value="LIMR FAMILY PROTEIN DDB_G0283707-RELATED"/>
    <property type="match status" value="1"/>
</dbReference>
<dbReference type="AlphaFoldDB" id="A0A507EE23"/>
<feature type="transmembrane region" description="Helical" evidence="5">
    <location>
        <begin position="372"/>
        <end position="392"/>
    </location>
</feature>
<feature type="transmembrane region" description="Helical" evidence="5">
    <location>
        <begin position="6"/>
        <end position="28"/>
    </location>
</feature>
<evidence type="ECO:0000256" key="1">
    <source>
        <dbReference type="ARBA" id="ARBA00004141"/>
    </source>
</evidence>
<dbReference type="GO" id="GO:0016020">
    <property type="term" value="C:membrane"/>
    <property type="evidence" value="ECO:0007669"/>
    <property type="project" value="UniProtKB-SubCell"/>
</dbReference>
<dbReference type="InterPro" id="IPR006876">
    <property type="entry name" value="LMBR1-like_membr_prot"/>
</dbReference>
<evidence type="ECO:0000256" key="4">
    <source>
        <dbReference type="ARBA" id="ARBA00023136"/>
    </source>
</evidence>
<keyword evidence="2 5" id="KW-0812">Transmembrane</keyword>
<sequence>MVDVILIITVVVFAILVLIAAIYFVAYFQHPDDKWVAWFPKVVVILGLSVACYNIFLLPLDVANQKGQLETPGIIPMAKLNISFYIITVVWCLVVVPFTVFFYEGSDEDDGDQKSSPSAFAYALKWLTPILIFTAAVITGLYWFFGYADVEATRLTGVLTPGDSTGLFESLNYCLSTLAPTGNITLCQRQSGVIHVVVSPLVYIVAIVSFVGWVLFSIFGGVGLIMLPVDWVSQFLHRPKAIKANEYAEGKKEIGRNAQLMMEAGKTLNEEIKGATRSGVGGRRWRRLKNRENEFRKDVVILEFHYRRLEDCYKNQGGDFILQLGLFIAGIIGGILSLLWFLHIILYLIPWALHTNPYSPFLNDFLNDVNGIPFLGTLIYALFSFYLLACVLKGNSSLGMRVFFLPIHPLMIGETLMNALVFNTGVVLICSMSVAQFCTLAFAKFAKYTANQSIFGVQMQNLRGIQYGYDAFIFVLLGFAFLTVAYTLYRPRSKRRENNMNFNY</sequence>
<evidence type="ECO:0000256" key="3">
    <source>
        <dbReference type="ARBA" id="ARBA00022989"/>
    </source>
</evidence>
<feature type="transmembrane region" description="Helical" evidence="5">
    <location>
        <begin position="124"/>
        <end position="145"/>
    </location>
</feature>
<proteinExistence type="predicted"/>